<dbReference type="EMBL" id="GGEC01006248">
    <property type="protein sequence ID" value="MBW86731.1"/>
    <property type="molecule type" value="Transcribed_RNA"/>
</dbReference>
<name>A0A2P2IZT9_RHIMU</name>
<reference evidence="1" key="1">
    <citation type="submission" date="2018-02" db="EMBL/GenBank/DDBJ databases">
        <title>Rhizophora mucronata_Transcriptome.</title>
        <authorList>
            <person name="Meera S.P."/>
            <person name="Sreeshan A."/>
            <person name="Augustine A."/>
        </authorList>
    </citation>
    <scope>NUCLEOTIDE SEQUENCE</scope>
    <source>
        <tissue evidence="1">Leaf</tissue>
    </source>
</reference>
<organism evidence="1">
    <name type="scientific">Rhizophora mucronata</name>
    <name type="common">Asiatic mangrove</name>
    <dbReference type="NCBI Taxonomy" id="61149"/>
    <lineage>
        <taxon>Eukaryota</taxon>
        <taxon>Viridiplantae</taxon>
        <taxon>Streptophyta</taxon>
        <taxon>Embryophyta</taxon>
        <taxon>Tracheophyta</taxon>
        <taxon>Spermatophyta</taxon>
        <taxon>Magnoliopsida</taxon>
        <taxon>eudicotyledons</taxon>
        <taxon>Gunneridae</taxon>
        <taxon>Pentapetalae</taxon>
        <taxon>rosids</taxon>
        <taxon>fabids</taxon>
        <taxon>Malpighiales</taxon>
        <taxon>Rhizophoraceae</taxon>
        <taxon>Rhizophora</taxon>
    </lineage>
</organism>
<accession>A0A2P2IZT9</accession>
<proteinExistence type="predicted"/>
<dbReference type="AlphaFoldDB" id="A0A2P2IZT9"/>
<evidence type="ECO:0000313" key="1">
    <source>
        <dbReference type="EMBL" id="MBW86731.1"/>
    </source>
</evidence>
<protein>
    <submittedName>
        <fullName evidence="1">Uncharacterized protein</fullName>
    </submittedName>
</protein>
<sequence length="16" mass="1847">MTSATNSFHVYNSQFI</sequence>